<reference evidence="1 3" key="6">
    <citation type="journal article" date="2005" name="PLoS Comput. Biol.">
        <title>Combined evidence annotation of transposable elements in genome sequences.</title>
        <authorList>
            <person name="Quesneville H."/>
            <person name="Bergman C.M."/>
            <person name="Andrieu O."/>
            <person name="Autard D."/>
            <person name="Nouaud D."/>
            <person name="Ashburner M."/>
            <person name="Anxolabehere D."/>
        </authorList>
    </citation>
    <scope>NUCLEOTIDE SEQUENCE [LARGE SCALE GENOMIC DNA]</scope>
    <source>
        <strain evidence="3">Berkeley</strain>
    </source>
</reference>
<dbReference type="Proteomes" id="UP000000803">
    <property type="component" value="Chromosome 2L"/>
</dbReference>
<dbReference type="InParanoid" id="Q9VJW0"/>
<dbReference type="AGR" id="FB:FBgn0032533"/>
<protein>
    <submittedName>
        <fullName evidence="1">Uncharacterized protein</fullName>
    </submittedName>
</protein>
<reference evidence="1 3" key="2">
    <citation type="journal article" date="2002" name="Genome Biol.">
        <title>Finishing a whole-genome shotgun: release 3 of the Drosophila melanogaster euchromatic genome sequence.</title>
        <authorList>
            <person name="Celniker S.E."/>
            <person name="Wheeler D.A."/>
            <person name="Kronmiller B."/>
            <person name="Carlson J.W."/>
            <person name="Halpern A."/>
            <person name="Patel S."/>
            <person name="Adams M."/>
            <person name="Champe M."/>
            <person name="Dugan S.P."/>
            <person name="Frise E."/>
            <person name="Hodgson A."/>
            <person name="George R.A."/>
            <person name="Hoskins R.A."/>
            <person name="Laverty T."/>
            <person name="Muzny D.M."/>
            <person name="Nelson C.R."/>
            <person name="Pacleb J.M."/>
            <person name="Park S."/>
            <person name="Pfeiffer B.D."/>
            <person name="Richards S."/>
            <person name="Sodergren E.J."/>
            <person name="Svirskas R."/>
            <person name="Tabor P.E."/>
            <person name="Wan K."/>
            <person name="Stapleton M."/>
            <person name="Sutton G.G."/>
            <person name="Venter C."/>
            <person name="Weinstock G."/>
            <person name="Scherer S.E."/>
            <person name="Myers E.W."/>
            <person name="Gibbs R.A."/>
            <person name="Rubin G.M."/>
        </authorList>
    </citation>
    <scope>NUCLEOTIDE SEQUENCE [LARGE SCALE GENOMIC DNA]</scope>
    <source>
        <strain evidence="3">Berkeley</strain>
    </source>
</reference>
<dbReference type="AlphaFoldDB" id="Q9VJW0"/>
<evidence type="ECO:0000313" key="1">
    <source>
        <dbReference type="EMBL" id="AAF53335.1"/>
    </source>
</evidence>
<organism evidence="1 3">
    <name type="scientific">Drosophila melanogaster</name>
    <name type="common">Fruit fly</name>
    <dbReference type="NCBI Taxonomy" id="7227"/>
    <lineage>
        <taxon>Eukaryota</taxon>
        <taxon>Metazoa</taxon>
        <taxon>Ecdysozoa</taxon>
        <taxon>Arthropoda</taxon>
        <taxon>Hexapoda</taxon>
        <taxon>Insecta</taxon>
        <taxon>Pterygota</taxon>
        <taxon>Neoptera</taxon>
        <taxon>Endopterygota</taxon>
        <taxon>Diptera</taxon>
        <taxon>Brachycera</taxon>
        <taxon>Muscomorpha</taxon>
        <taxon>Ephydroidea</taxon>
        <taxon>Drosophilidae</taxon>
        <taxon>Drosophila</taxon>
        <taxon>Sophophora</taxon>
    </lineage>
</organism>
<reference evidence="1 3" key="7">
    <citation type="journal article" date="2007" name="Science">
        <title>The Release 5.1 annotation of Drosophila melanogaster heterochromatin.</title>
        <authorList>
            <person name="Smith C.D."/>
            <person name="Shu S."/>
            <person name="Mungall C.J."/>
            <person name="Karpen G.H."/>
        </authorList>
    </citation>
    <scope>NUCLEOTIDE SEQUENCE [LARGE SCALE GENOMIC DNA]</scope>
    <source>
        <strain evidence="3">Berkeley</strain>
    </source>
</reference>
<reference evidence="1 3" key="9">
    <citation type="journal article" date="2015" name="G3 (Bethesda)">
        <title>Gene Model Annotations for Drosophila melanogaster: Impact of High-Throughput Data.</title>
        <authorList>
            <consortium name="FlyBase Consortium"/>
            <person name="Matthews B.B."/>
            <person name="Dos Santos G."/>
            <person name="Crosby M.A."/>
            <person name="Emmert D.B."/>
            <person name="St Pierre S.E."/>
            <person name="Gramates L.S."/>
            <person name="Zhou P."/>
            <person name="Schroeder A.J."/>
            <person name="Falls K."/>
            <person name="Strelets V."/>
            <person name="Russo S.M."/>
            <person name="Gelbart W.M."/>
            <person name="null"/>
        </authorList>
    </citation>
    <scope>NUCLEOTIDE SEQUENCE [LARGE SCALE GENOMIC DNA]</scope>
    <source>
        <strain evidence="3">Berkeley</strain>
    </source>
</reference>
<dbReference type="RefSeq" id="NP_609678.1">
    <property type="nucleotide sequence ID" value="NM_135834.4"/>
</dbReference>
<keyword evidence="3" id="KW-1185">Reference proteome</keyword>
<dbReference type="Bgee" id="FBgn0032533">
    <property type="expression patterns" value="Expressed in testis and 7 other cell types or tissues"/>
</dbReference>
<dbReference type="PhylomeDB" id="Q9VJW0"/>
<reference evidence="1 3" key="5">
    <citation type="journal article" date="2002" name="Genome Biol.">
        <title>Heterochromatic sequences in a Drosophila whole-genome shotgun assembly.</title>
        <authorList>
            <person name="Hoskins R.A."/>
            <person name="Smith C.D."/>
            <person name="Carlson J.W."/>
            <person name="Carvalho A.B."/>
            <person name="Halpern A."/>
            <person name="Kaminker J.S."/>
            <person name="Kennedy C."/>
            <person name="Mungall C.J."/>
            <person name="Sullivan B.A."/>
            <person name="Sutton G.G."/>
            <person name="Yasuhara J.C."/>
            <person name="Wakimoto B.T."/>
            <person name="Myers E.W."/>
            <person name="Celniker S.E."/>
            <person name="Rubin G.M."/>
            <person name="Karpen G.H."/>
        </authorList>
    </citation>
    <scope>NUCLEOTIDE SEQUENCE [LARGE SCALE GENOMIC DNA]</scope>
    <source>
        <strain evidence="3">Berkeley</strain>
    </source>
</reference>
<dbReference type="FunCoup" id="Q9VJW0">
    <property type="interactions" value="1"/>
</dbReference>
<evidence type="ECO:0000313" key="3">
    <source>
        <dbReference type="Proteomes" id="UP000000803"/>
    </source>
</evidence>
<dbReference type="GeneID" id="34789"/>
<reference evidence="1 3" key="8">
    <citation type="journal article" date="2007" name="Science">
        <title>Sequence finishing and mapping of Drosophila melanogaster heterochromatin.</title>
        <authorList>
            <person name="Hoskins R.A."/>
            <person name="Carlson J.W."/>
            <person name="Kennedy C."/>
            <person name="Acevedo D."/>
            <person name="Evans-Holm M."/>
            <person name="Frise E."/>
            <person name="Wan K.H."/>
            <person name="Park S."/>
            <person name="Mendez-Lago M."/>
            <person name="Rossi F."/>
            <person name="Villasante A."/>
            <person name="Dimitri P."/>
            <person name="Karpen G.H."/>
            <person name="Celniker S.E."/>
        </authorList>
    </citation>
    <scope>NUCLEOTIDE SEQUENCE [LARGE SCALE GENOMIC DNA]</scope>
    <source>
        <strain evidence="3">Berkeley</strain>
    </source>
</reference>
<reference evidence="1 3" key="11">
    <citation type="journal article" date="2015" name="Genome Res.">
        <title>The Release 6 reference sequence of the Drosophila melanogaster genome.</title>
        <authorList>
            <person name="Hoskins R.A."/>
            <person name="Carlson J.W."/>
            <person name="Wan K.H."/>
            <person name="Park S."/>
            <person name="Mendez I."/>
            <person name="Galle S.E."/>
            <person name="Booth B.W."/>
            <person name="Pfeiffer B.D."/>
            <person name="George R.A."/>
            <person name="Svirskas R."/>
            <person name="Krzywinski M."/>
            <person name="Schein J."/>
            <person name="Accardo M.C."/>
            <person name="Damia E."/>
            <person name="Messina G."/>
            <person name="Mendez-Lago M."/>
            <person name="de Pablos B."/>
            <person name="Demakova O.V."/>
            <person name="Andreyeva E.N."/>
            <person name="Boldyreva L.V."/>
            <person name="Marra M."/>
            <person name="Carvalho A.B."/>
            <person name="Dimitri P."/>
            <person name="Villasante A."/>
            <person name="Zhimulev I.F."/>
            <person name="Rubin G.M."/>
            <person name="Karpen G.H."/>
            <person name="Celniker S.E."/>
        </authorList>
    </citation>
    <scope>NUCLEOTIDE SEQUENCE [LARGE SCALE GENOMIC DNA]</scope>
    <source>
        <strain evidence="3">Berkeley</strain>
    </source>
</reference>
<dbReference type="VEuPathDB" id="VectorBase:FBgn0032533"/>
<proteinExistence type="predicted"/>
<dbReference type="KEGG" id="dme:Dmel_CG16888"/>
<dbReference type="OMA" id="PRTTNRM"/>
<reference evidence="1 3" key="3">
    <citation type="journal article" date="2002" name="Genome Biol.">
        <title>Annotation of the Drosophila melanogaster euchromatic genome: a systematic review.</title>
        <authorList>
            <person name="Misra S."/>
            <person name="Crosby M.A."/>
            <person name="Mungall C.J."/>
            <person name="Matthews B.B."/>
            <person name="Campbell K.S."/>
            <person name="Hradecky P."/>
            <person name="Huang Y."/>
            <person name="Kaminker J.S."/>
            <person name="Millburn G.H."/>
            <person name="Prochnik S.E."/>
            <person name="Smith C.D."/>
            <person name="Tupy J.L."/>
            <person name="Whitfied E.J."/>
            <person name="Bayraktaroglu L."/>
            <person name="Berman B.P."/>
            <person name="Bettencourt B.R."/>
            <person name="Celniker S.E."/>
            <person name="de Grey A.D."/>
            <person name="Drysdale R.A."/>
            <person name="Harris N.L."/>
            <person name="Richter J."/>
            <person name="Russo S."/>
            <person name="Schroeder A.J."/>
            <person name="Shu S.Q."/>
            <person name="Stapleton M."/>
            <person name="Yamada C."/>
            <person name="Ashburner M."/>
            <person name="Gelbart W.M."/>
            <person name="Rubin G.M."/>
            <person name="Lewis S.E."/>
        </authorList>
    </citation>
    <scope>GENOME REANNOTATION</scope>
    <source>
        <strain evidence="3">Berkeley</strain>
    </source>
</reference>
<dbReference type="OrthoDB" id="7833747at2759"/>
<evidence type="ECO:0000313" key="2">
    <source>
        <dbReference type="FlyBase" id="FBgn0032533"/>
    </source>
</evidence>
<accession>Q9VJW0</accession>
<dbReference type="UCSC" id="CG16888-RA">
    <property type="organism name" value="d. melanogaster"/>
</dbReference>
<gene>
    <name evidence="1" type="primary">Dmel\CG16888</name>
    <name evidence="1 2" type="ORF">CG16888</name>
    <name evidence="1" type="ORF">Dmel_CG16888</name>
</gene>
<name>Q9VJW0_DROME</name>
<reference evidence="1 3" key="4">
    <citation type="journal article" date="2002" name="Genome Biol.">
        <title>The transposable elements of the Drosophila melanogaster euchromatin: a genomics perspective.</title>
        <authorList>
            <person name="Kaminker J.S."/>
            <person name="Bergman C.M."/>
            <person name="Kronmiller B."/>
            <person name="Carlson J."/>
            <person name="Svirskas R."/>
            <person name="Patel S."/>
            <person name="Frise E."/>
            <person name="Wheeler D.A."/>
            <person name="Lewis S.E."/>
            <person name="Rubin G.M."/>
            <person name="Ashburner M."/>
            <person name="Celniker S.E."/>
        </authorList>
    </citation>
    <scope>NUCLEOTIDE SEQUENCE [LARGE SCALE GENOMIC DNA]</scope>
    <source>
        <strain evidence="3">Berkeley</strain>
    </source>
</reference>
<sequence>MSAYRLSCIGNAEWGPHTSNRSSSLFNSEAIEQLRDKWTHFFFNLPKAPLELQLAKARANRALELVRSKEKAALERTESSPRSKCRPLTALHNSPRTTNRMKLIMETRVRPAIVKKSKSEYNLCPSCGLVKDSILNHQHAEQRLKKLLAQHPSLLPKRQHRRSNYLRML</sequence>
<dbReference type="ExpressionAtlas" id="Q9VJW0">
    <property type="expression patterns" value="differential"/>
</dbReference>
<dbReference type="BioGRID-ORCS" id="34789">
    <property type="hits" value="0 hits in 1 CRISPR screen"/>
</dbReference>
<dbReference type="EMBL" id="AE014134">
    <property type="protein sequence ID" value="AAF53335.1"/>
    <property type="molecule type" value="Genomic_DNA"/>
</dbReference>
<dbReference type="FlyBase" id="FBgn0032533">
    <property type="gene designation" value="CG16888"/>
</dbReference>
<reference evidence="1 3" key="10">
    <citation type="journal article" date="2015" name="G3 (Bethesda)">
        <title>Gene Model Annotations for Drosophila melanogaster: The Rule-Benders.</title>
        <authorList>
            <consortium name="FlyBase Consortium"/>
            <person name="Crosby M.A."/>
            <person name="Gramates L.S."/>
            <person name="Dos Santos G."/>
            <person name="Matthews B.B."/>
            <person name="St Pierre S.E."/>
            <person name="Zhou P."/>
            <person name="Schroeder A.J."/>
            <person name="Falls K."/>
            <person name="Emmert D.B."/>
            <person name="Russo S.M."/>
            <person name="Gelbart W.M."/>
            <person name="null"/>
        </authorList>
    </citation>
    <scope>NUCLEOTIDE SEQUENCE [LARGE SCALE GENOMIC DNA]</scope>
    <source>
        <strain evidence="3">Berkeley</strain>
    </source>
</reference>
<reference evidence="1 3" key="1">
    <citation type="journal article" date="2000" name="Science">
        <title>The genome sequence of Drosophila melanogaster.</title>
        <authorList>
            <person name="Adams M.D."/>
            <person name="Celniker S.E."/>
            <person name="Holt R.A."/>
            <person name="Evans C.A."/>
            <person name="Gocayne J.D."/>
            <person name="Amanatides P.G."/>
            <person name="Scherer S.E."/>
            <person name="Li P.W."/>
            <person name="Hoskins R.A."/>
            <person name="Galle R.F."/>
            <person name="George R.A."/>
            <person name="Lewis S.E."/>
            <person name="Richards S."/>
            <person name="Ashburner M."/>
            <person name="Henderson S.N."/>
            <person name="Sutton G.G."/>
            <person name="Wortman J.R."/>
            <person name="Yandell M.D."/>
            <person name="Zhang Q."/>
            <person name="Chen L.X."/>
            <person name="Brandon R.C."/>
            <person name="Rogers Y.H."/>
            <person name="Blazej R.G."/>
            <person name="Champe M."/>
            <person name="Pfeiffer B.D."/>
            <person name="Wan K.H."/>
            <person name="Doyle C."/>
            <person name="Baxter E.G."/>
            <person name="Helt G."/>
            <person name="Nelson C.R."/>
            <person name="Gabor G.L."/>
            <person name="Abril J.F."/>
            <person name="Agbayani A."/>
            <person name="An H.J."/>
            <person name="Andrews-Pfannkoch C."/>
            <person name="Baldwin D."/>
            <person name="Ballew R.M."/>
            <person name="Basu A."/>
            <person name="Baxendale J."/>
            <person name="Bayraktaroglu L."/>
            <person name="Beasley E.M."/>
            <person name="Beeson K.Y."/>
            <person name="Benos P.V."/>
            <person name="Berman B.P."/>
            <person name="Bhandari D."/>
            <person name="Bolshakov S."/>
            <person name="Borkova D."/>
            <person name="Botchan M.R."/>
            <person name="Bouck J."/>
            <person name="Brokstein P."/>
            <person name="Brottier P."/>
            <person name="Burtis K.C."/>
            <person name="Busam D.A."/>
            <person name="Butler H."/>
            <person name="Cadieu E."/>
            <person name="Center A."/>
            <person name="Chandra I."/>
            <person name="Cherry J.M."/>
            <person name="Cawley S."/>
            <person name="Dahlke C."/>
            <person name="Davenport L.B."/>
            <person name="Davies P."/>
            <person name="de Pablos B."/>
            <person name="Delcher A."/>
            <person name="Deng Z."/>
            <person name="Mays A.D."/>
            <person name="Dew I."/>
            <person name="Dietz S.M."/>
            <person name="Dodson K."/>
            <person name="Doup L.E."/>
            <person name="Downes M."/>
            <person name="Dugan-Rocha S."/>
            <person name="Dunkov B.C."/>
            <person name="Dunn P."/>
            <person name="Durbin K.J."/>
            <person name="Evangelista C.C."/>
            <person name="Ferraz C."/>
            <person name="Ferriera S."/>
            <person name="Fleischmann W."/>
            <person name="Fosler C."/>
            <person name="Gabrielian A.E."/>
            <person name="Garg N.S."/>
            <person name="Gelbart W.M."/>
            <person name="Glasser K."/>
            <person name="Glodek A."/>
            <person name="Gong F."/>
            <person name="Gorrell J.H."/>
            <person name="Gu Z."/>
            <person name="Guan P."/>
            <person name="Harris M."/>
            <person name="Harris N.L."/>
            <person name="Harvey D."/>
            <person name="Heiman T.J."/>
            <person name="Hernandez J.R."/>
            <person name="Houck J."/>
            <person name="Hostin D."/>
            <person name="Houston K.A."/>
            <person name="Howland T.J."/>
            <person name="Wei M.H."/>
            <person name="Ibegwam C."/>
            <person name="Jalali M."/>
            <person name="Kalush F."/>
            <person name="Karpen G.H."/>
            <person name="Ke Z."/>
            <person name="Kennison J.A."/>
            <person name="Ketchum K.A."/>
            <person name="Kimmel B.E."/>
            <person name="Kodira C.D."/>
            <person name="Kraft C."/>
            <person name="Kravitz S."/>
            <person name="Kulp D."/>
            <person name="Lai Z."/>
            <person name="Lasko P."/>
            <person name="Lei Y."/>
            <person name="Levitsky A.A."/>
            <person name="Li J."/>
            <person name="Li Z."/>
            <person name="Liang Y."/>
            <person name="Lin X."/>
            <person name="Liu X."/>
            <person name="Mattei B."/>
            <person name="McIntosh T.C."/>
            <person name="McLeod M.P."/>
            <person name="McPherson D."/>
            <person name="Merkulov G."/>
            <person name="Milshina N.V."/>
            <person name="Mobarry C."/>
            <person name="Morris J."/>
            <person name="Moshrefi A."/>
            <person name="Mount S.M."/>
            <person name="Moy M."/>
            <person name="Murphy B."/>
            <person name="Murphy L."/>
            <person name="Muzny D.M."/>
            <person name="Nelson D.L."/>
            <person name="Nelson D.R."/>
            <person name="Nelson K.A."/>
            <person name="Nixon K."/>
            <person name="Nusskern D.R."/>
            <person name="Pacleb J.M."/>
            <person name="Palazzolo M."/>
            <person name="Pittman G.S."/>
            <person name="Pan S."/>
            <person name="Pollard J."/>
            <person name="Puri V."/>
            <person name="Reese M.G."/>
            <person name="Reinert K."/>
            <person name="Remington K."/>
            <person name="Saunders R.D."/>
            <person name="Scheeler F."/>
            <person name="Shen H."/>
            <person name="Shue B.C."/>
            <person name="Siden-Kiamos I."/>
            <person name="Simpson M."/>
            <person name="Skupski M.P."/>
            <person name="Smith T."/>
            <person name="Spier E."/>
            <person name="Spradling A.C."/>
            <person name="Stapleton M."/>
            <person name="Strong R."/>
            <person name="Sun E."/>
            <person name="Svirskas R."/>
            <person name="Tector C."/>
            <person name="Turner R."/>
            <person name="Venter E."/>
            <person name="Wang A.H."/>
            <person name="Wang X."/>
            <person name="Wang Z.Y."/>
            <person name="Wassarman D.A."/>
            <person name="Weinstock G.M."/>
            <person name="Weissenbach J."/>
            <person name="Williams S.M."/>
            <person name="WoodageT"/>
            <person name="Worley K.C."/>
            <person name="Wu D."/>
            <person name="Yang S."/>
            <person name="Yao Q.A."/>
            <person name="Ye J."/>
            <person name="Yeh R.F."/>
            <person name="Zaveri J.S."/>
            <person name="Zhan M."/>
            <person name="Zhang G."/>
            <person name="Zhao Q."/>
            <person name="Zheng L."/>
            <person name="Zheng X.H."/>
            <person name="Zhong F.N."/>
            <person name="Zhong W."/>
            <person name="Zhou X."/>
            <person name="Zhu S."/>
            <person name="Zhu X."/>
            <person name="Smith H.O."/>
            <person name="Gibbs R.A."/>
            <person name="Myers E.W."/>
            <person name="Rubin G.M."/>
            <person name="Venter J.C."/>
        </authorList>
    </citation>
    <scope>NUCLEOTIDE SEQUENCE [LARGE SCALE GENOMIC DNA]</scope>
    <source>
        <strain evidence="3">Berkeley</strain>
    </source>
</reference>
<dbReference type="HOGENOM" id="CLU_1580156_0_0_1"/>
<dbReference type="PaxDb" id="7227-FBpp0080149"/>